<accession>A0A1W1YZ34</accession>
<dbReference type="Proteomes" id="UP000192790">
    <property type="component" value="Unassembled WGS sequence"/>
</dbReference>
<dbReference type="InterPro" id="IPR008763">
    <property type="entry name" value="Peptidase_S55"/>
</dbReference>
<keyword evidence="3" id="KW-1185">Reference proteome</keyword>
<evidence type="ECO:0000313" key="3">
    <source>
        <dbReference type="Proteomes" id="UP000192790"/>
    </source>
</evidence>
<reference evidence="2 3" key="1">
    <citation type="submission" date="2017-04" db="EMBL/GenBank/DDBJ databases">
        <authorList>
            <person name="Afonso C.L."/>
            <person name="Miller P.J."/>
            <person name="Scott M.A."/>
            <person name="Spackman E."/>
            <person name="Goraichik I."/>
            <person name="Dimitrov K.M."/>
            <person name="Suarez D.L."/>
            <person name="Swayne D.E."/>
        </authorList>
    </citation>
    <scope>NUCLEOTIDE SEQUENCE [LARGE SCALE GENOMIC DNA]</scope>
    <source>
        <strain evidence="2 3">DSM 12816</strain>
    </source>
</reference>
<organism evidence="2 3">
    <name type="scientific">Papillibacter cinnamivorans DSM 12816</name>
    <dbReference type="NCBI Taxonomy" id="1122930"/>
    <lineage>
        <taxon>Bacteria</taxon>
        <taxon>Bacillati</taxon>
        <taxon>Bacillota</taxon>
        <taxon>Clostridia</taxon>
        <taxon>Eubacteriales</taxon>
        <taxon>Oscillospiraceae</taxon>
        <taxon>Papillibacter</taxon>
    </lineage>
</organism>
<dbReference type="SMART" id="SM00228">
    <property type="entry name" value="PDZ"/>
    <property type="match status" value="1"/>
</dbReference>
<dbReference type="InterPro" id="IPR014219">
    <property type="entry name" value="SpoIVB"/>
</dbReference>
<dbReference type="InterPro" id="IPR009003">
    <property type="entry name" value="Peptidase_S1_PA"/>
</dbReference>
<evidence type="ECO:0000259" key="1">
    <source>
        <dbReference type="PROSITE" id="PS51494"/>
    </source>
</evidence>
<name>A0A1W1YZ34_9FIRM</name>
<dbReference type="EMBL" id="FWXW01000001">
    <property type="protein sequence ID" value="SMC41386.1"/>
    <property type="molecule type" value="Genomic_DNA"/>
</dbReference>
<gene>
    <name evidence="2" type="ORF">SAMN02745168_0795</name>
</gene>
<evidence type="ECO:0000313" key="2">
    <source>
        <dbReference type="EMBL" id="SMC41386.1"/>
    </source>
</evidence>
<dbReference type="STRING" id="1122930.SAMN02745168_0795"/>
<dbReference type="PROSITE" id="PS51494">
    <property type="entry name" value="SPOIVB"/>
    <property type="match status" value="1"/>
</dbReference>
<dbReference type="Pfam" id="PF17820">
    <property type="entry name" value="PDZ_6"/>
    <property type="match status" value="1"/>
</dbReference>
<dbReference type="Gene3D" id="2.30.42.10">
    <property type="match status" value="1"/>
</dbReference>
<dbReference type="SUPFAM" id="SSF50156">
    <property type="entry name" value="PDZ domain-like"/>
    <property type="match status" value="1"/>
</dbReference>
<dbReference type="Pfam" id="PF05580">
    <property type="entry name" value="Peptidase_S55"/>
    <property type="match status" value="1"/>
</dbReference>
<dbReference type="AlphaFoldDB" id="A0A1W1YZ34"/>
<protein>
    <submittedName>
        <fullName evidence="2">Stage IV sporulation protein B</fullName>
    </submittedName>
</protein>
<dbReference type="NCBIfam" id="TIGR02860">
    <property type="entry name" value="spore_IV_B"/>
    <property type="match status" value="1"/>
</dbReference>
<dbReference type="InterPro" id="IPR001478">
    <property type="entry name" value="PDZ"/>
</dbReference>
<feature type="domain" description="Peptidase S55" evidence="1">
    <location>
        <begin position="152"/>
        <end position="385"/>
    </location>
</feature>
<proteinExistence type="predicted"/>
<dbReference type="InterPro" id="IPR036034">
    <property type="entry name" value="PDZ_sf"/>
</dbReference>
<dbReference type="SUPFAM" id="SSF50494">
    <property type="entry name" value="Trypsin-like serine proteases"/>
    <property type="match status" value="1"/>
</dbReference>
<dbReference type="InterPro" id="IPR041489">
    <property type="entry name" value="PDZ_6"/>
</dbReference>
<sequence length="385" mass="40939">MMNEQGVKRRQPPFFVRFAVMLFIPALLFMAGGAVVSETGGGCRETMAGVGPALLPARGGTGQKTETGSKMLVPLGHTVGIKLFADGVMVVGLSSIETEQGQCTPAADCGIAKGDIITHINGEKIDSTEEIQEIISRLGESTYTVRLLRSGKSIQLDGKSARAESDGTYRLGIWIRDSMAGIGTLTFYDPDSGVFGALGHGINDVDTSLLVPLSSGAIMESTVKAIKRGENGKPGELRGEFNLQKDMGKLYANTDCGIFGTMEECSLTGGSPLPSATRSQVKTGKATILANVLGDEVKEYEIEITKIYPNLGFTTRNLMIQVTDPKLLEATGGIVQGMSGSPILQNGMLVGAVTHVLVNNPREGYGILIENMLEEAFWQEIENVS</sequence>